<organism evidence="2 3">
    <name type="scientific">Azospirillum rugosum</name>
    <dbReference type="NCBI Taxonomy" id="416170"/>
    <lineage>
        <taxon>Bacteria</taxon>
        <taxon>Pseudomonadati</taxon>
        <taxon>Pseudomonadota</taxon>
        <taxon>Alphaproteobacteria</taxon>
        <taxon>Rhodospirillales</taxon>
        <taxon>Azospirillaceae</taxon>
        <taxon>Azospirillum</taxon>
    </lineage>
</organism>
<evidence type="ECO:0000313" key="3">
    <source>
        <dbReference type="Proteomes" id="UP000781958"/>
    </source>
</evidence>
<evidence type="ECO:0000313" key="2">
    <source>
        <dbReference type="EMBL" id="MBP2292272.1"/>
    </source>
</evidence>
<reference evidence="2 3" key="1">
    <citation type="submission" date="2021-03" db="EMBL/GenBank/DDBJ databases">
        <title>Genomic Encyclopedia of Type Strains, Phase III (KMG-III): the genomes of soil and plant-associated and newly described type strains.</title>
        <authorList>
            <person name="Whitman W."/>
        </authorList>
    </citation>
    <scope>NUCLEOTIDE SEQUENCE [LARGE SCALE GENOMIC DNA]</scope>
    <source>
        <strain evidence="2 3">IMMIB AFH-6</strain>
    </source>
</reference>
<keyword evidence="3" id="KW-1185">Reference proteome</keyword>
<proteinExistence type="predicted"/>
<dbReference type="Proteomes" id="UP000781958">
    <property type="component" value="Unassembled WGS sequence"/>
</dbReference>
<sequence>MRLSQWPSFAQIAVSAFLLLTAVLELFDTMLEDFIGVEVTTAHGLFVFAMGKILKEWLEVKEKFLTTREKLSESREAREATHHGEAAAETRTA</sequence>
<gene>
    <name evidence="2" type="ORF">J2851_002042</name>
</gene>
<evidence type="ECO:0000256" key="1">
    <source>
        <dbReference type="SAM" id="MobiDB-lite"/>
    </source>
</evidence>
<accession>A0ABS4SIE6</accession>
<comment type="caution">
    <text evidence="2">The sequence shown here is derived from an EMBL/GenBank/DDBJ whole genome shotgun (WGS) entry which is preliminary data.</text>
</comment>
<dbReference type="EMBL" id="JAGINP010000006">
    <property type="protein sequence ID" value="MBP2292272.1"/>
    <property type="molecule type" value="Genomic_DNA"/>
</dbReference>
<feature type="region of interest" description="Disordered" evidence="1">
    <location>
        <begin position="69"/>
        <end position="93"/>
    </location>
</feature>
<name>A0ABS4SIE6_9PROT</name>
<protein>
    <submittedName>
        <fullName evidence="2">Uncharacterized protein</fullName>
    </submittedName>
</protein>
<dbReference type="RefSeq" id="WP_209766151.1">
    <property type="nucleotide sequence ID" value="NZ_JAGINP010000006.1"/>
</dbReference>